<dbReference type="RefSeq" id="WP_311771174.1">
    <property type="nucleotide sequence ID" value="NZ_JACHJQ010000004.1"/>
</dbReference>
<evidence type="ECO:0000259" key="1">
    <source>
        <dbReference type="Pfam" id="PF12706"/>
    </source>
</evidence>
<dbReference type="Proteomes" id="UP000520767">
    <property type="component" value="Unassembled WGS sequence"/>
</dbReference>
<evidence type="ECO:0000313" key="3">
    <source>
        <dbReference type="Proteomes" id="UP000520767"/>
    </source>
</evidence>
<dbReference type="InterPro" id="IPR036866">
    <property type="entry name" value="RibonucZ/Hydroxyglut_hydro"/>
</dbReference>
<reference evidence="2 3" key="1">
    <citation type="submission" date="2020-08" db="EMBL/GenBank/DDBJ databases">
        <title>Genomic Encyclopedia of Type Strains, Phase III (KMG-III): the genomes of soil and plant-associated and newly described type strains.</title>
        <authorList>
            <person name="Whitman W."/>
        </authorList>
    </citation>
    <scope>NUCLEOTIDE SEQUENCE [LARGE SCALE GENOMIC DNA]</scope>
    <source>
        <strain evidence="2 3">CECT 8960</strain>
    </source>
</reference>
<gene>
    <name evidence="2" type="ORF">FHR82_004005</name>
</gene>
<organism evidence="2 3">
    <name type="scientific">Actinophytocola algeriensis</name>
    <dbReference type="NCBI Taxonomy" id="1768010"/>
    <lineage>
        <taxon>Bacteria</taxon>
        <taxon>Bacillati</taxon>
        <taxon>Actinomycetota</taxon>
        <taxon>Actinomycetes</taxon>
        <taxon>Pseudonocardiales</taxon>
        <taxon>Pseudonocardiaceae</taxon>
    </lineage>
</organism>
<keyword evidence="3" id="KW-1185">Reference proteome</keyword>
<proteinExistence type="predicted"/>
<dbReference type="GO" id="GO:0005737">
    <property type="term" value="C:cytoplasm"/>
    <property type="evidence" value="ECO:0007669"/>
    <property type="project" value="TreeGrafter"/>
</dbReference>
<dbReference type="PANTHER" id="PTHR15032:SF4">
    <property type="entry name" value="N-ACYL-PHOSPHATIDYLETHANOLAMINE-HYDROLYZING PHOSPHOLIPASE D"/>
    <property type="match status" value="1"/>
</dbReference>
<dbReference type="InterPro" id="IPR001279">
    <property type="entry name" value="Metallo-B-lactamas"/>
</dbReference>
<dbReference type="PANTHER" id="PTHR15032">
    <property type="entry name" value="N-ACYL-PHOSPHATIDYLETHANOLAMINE-HYDROLYZING PHOSPHOLIPASE D"/>
    <property type="match status" value="1"/>
</dbReference>
<dbReference type="Gene3D" id="3.60.15.10">
    <property type="entry name" value="Ribonuclease Z/Hydroxyacylglutathione hydrolase-like"/>
    <property type="match status" value="1"/>
</dbReference>
<dbReference type="Pfam" id="PF12706">
    <property type="entry name" value="Lactamase_B_2"/>
    <property type="match status" value="1"/>
</dbReference>
<dbReference type="SUPFAM" id="SSF56281">
    <property type="entry name" value="Metallo-hydrolase/oxidoreductase"/>
    <property type="match status" value="1"/>
</dbReference>
<feature type="domain" description="Metallo-beta-lactamase" evidence="1">
    <location>
        <begin position="117"/>
        <end position="314"/>
    </location>
</feature>
<protein>
    <submittedName>
        <fullName evidence="2">L-ascorbate metabolism protein UlaG (Beta-lactamase superfamily)</fullName>
    </submittedName>
</protein>
<accession>A0A7W7Q6K2</accession>
<dbReference type="EMBL" id="JACHJQ010000004">
    <property type="protein sequence ID" value="MBB4907763.1"/>
    <property type="molecule type" value="Genomic_DNA"/>
</dbReference>
<dbReference type="AlphaFoldDB" id="A0A7W7Q6K2"/>
<comment type="caution">
    <text evidence="2">The sequence shown here is derived from an EMBL/GenBank/DDBJ whole genome shotgun (WGS) entry which is preliminary data.</text>
</comment>
<evidence type="ECO:0000313" key="2">
    <source>
        <dbReference type="EMBL" id="MBB4907763.1"/>
    </source>
</evidence>
<sequence>MIRDLVRRSALLVPVGALVGAGWQVPTAIGGRPAGERLARMRRSPHFHDGKFHNDVATIVAGQPGSGAVRDLVLGKEVRKPRQPVPLETAPDFAGFDGLRTSWLGHATVLVEIEGKRILFDPVWSDRVSPSTLLGPKRLHPVPWALGDLPDLDAVVISHDHYDHLDMMTIRRLAARQPSLRFIVPLGVGAHLERWRVSQANIVELDWDERTSVDHVEVVATAAQHFSGRLRPGGNGTLWASWVLKGRDRRVFYTGDSGYFDGYRRIGDEYGPFDVTFIQVGAYSPYWPDIHMTPEEGVETHRAVRGELLVPVHWATFNLAMHSWSEPVERLLTAADGLRVAVPKPGQALDVDDVPSPDGWWRAVA</sequence>
<name>A0A7W7Q6K2_9PSEU</name>